<keyword evidence="3" id="KW-1185">Reference proteome</keyword>
<proteinExistence type="predicted"/>
<reference evidence="2 3" key="1">
    <citation type="journal article" date="2018" name="BMC Genomics">
        <title>The genome of Naegleria lovaniensis, the basis for a comparative approach to unravel pathogenicity factors of the human pathogenic amoeba N. fowleri.</title>
        <authorList>
            <person name="Liechti N."/>
            <person name="Schurch N."/>
            <person name="Bruggmann R."/>
            <person name="Wittwer M."/>
        </authorList>
    </citation>
    <scope>NUCLEOTIDE SEQUENCE [LARGE SCALE GENOMIC DNA]</scope>
    <source>
        <strain evidence="2 3">ATCC 30569</strain>
    </source>
</reference>
<organism evidence="2 3">
    <name type="scientific">Naegleria lovaniensis</name>
    <name type="common">Amoeba</name>
    <dbReference type="NCBI Taxonomy" id="51637"/>
    <lineage>
        <taxon>Eukaryota</taxon>
        <taxon>Discoba</taxon>
        <taxon>Heterolobosea</taxon>
        <taxon>Tetramitia</taxon>
        <taxon>Eutetramitia</taxon>
        <taxon>Vahlkampfiidae</taxon>
        <taxon>Naegleria</taxon>
    </lineage>
</organism>
<gene>
    <name evidence="2" type="ORF">C9374_003753</name>
</gene>
<protein>
    <submittedName>
        <fullName evidence="2">Uncharacterized protein</fullName>
    </submittedName>
</protein>
<accession>A0AA88H0I8</accession>
<evidence type="ECO:0000256" key="1">
    <source>
        <dbReference type="SAM" id="MobiDB-lite"/>
    </source>
</evidence>
<evidence type="ECO:0000313" key="2">
    <source>
        <dbReference type="EMBL" id="KAG2393989.1"/>
    </source>
</evidence>
<comment type="caution">
    <text evidence="2">The sequence shown here is derived from an EMBL/GenBank/DDBJ whole genome shotgun (WGS) entry which is preliminary data.</text>
</comment>
<dbReference type="GeneID" id="68096208"/>
<sequence>MTSGTSPPVVTPSPPRYVISTKTKQVLDWNETMKSECATTIPKEYCTRTFATLFPTNMIDNNNNNSTTQSQQQQWNKTTPLFMTCGDLLDIPNDDDDDNHKDENFSKQTTLPPLFCCNYVIGLNEPFIRIDRSLTRVSNEEREISRMEFLSNAYDSFENHHSYSMIENNMSMIDWFLVNTTRIESGHSLLVQCDLGGGITGGGITGGGYGYGTTGGREDDQSRSSLTSSPHHHHLEYVECAGEIRLRPVKNNNYYCTVEQCHDLLQHECSIAESFLFFEIVSINLQTSFFAFPDVKVLENWKRFGIDGFSLYRPNPWEMKGRMERYKYIGECDKQ</sequence>
<dbReference type="Proteomes" id="UP000816034">
    <property type="component" value="Unassembled WGS sequence"/>
</dbReference>
<dbReference type="RefSeq" id="XP_044555883.1">
    <property type="nucleotide sequence ID" value="XM_044693316.1"/>
</dbReference>
<dbReference type="EMBL" id="PYSW02000001">
    <property type="protein sequence ID" value="KAG2393989.1"/>
    <property type="molecule type" value="Genomic_DNA"/>
</dbReference>
<evidence type="ECO:0000313" key="3">
    <source>
        <dbReference type="Proteomes" id="UP000816034"/>
    </source>
</evidence>
<dbReference type="AlphaFoldDB" id="A0AA88H0I8"/>
<name>A0AA88H0I8_NAELO</name>
<feature type="region of interest" description="Disordered" evidence="1">
    <location>
        <begin position="211"/>
        <end position="230"/>
    </location>
</feature>